<organism evidence="1 2">
    <name type="scientific">Linderina macrospora</name>
    <dbReference type="NCBI Taxonomy" id="4868"/>
    <lineage>
        <taxon>Eukaryota</taxon>
        <taxon>Fungi</taxon>
        <taxon>Fungi incertae sedis</taxon>
        <taxon>Zoopagomycota</taxon>
        <taxon>Kickxellomycotina</taxon>
        <taxon>Kickxellomycetes</taxon>
        <taxon>Kickxellales</taxon>
        <taxon>Kickxellaceae</taxon>
        <taxon>Linderina</taxon>
    </lineage>
</organism>
<keyword evidence="2" id="KW-1185">Reference proteome</keyword>
<proteinExistence type="predicted"/>
<evidence type="ECO:0000313" key="1">
    <source>
        <dbReference type="EMBL" id="KAJ1949950.1"/>
    </source>
</evidence>
<comment type="caution">
    <text evidence="1">The sequence shown here is derived from an EMBL/GenBank/DDBJ whole genome shotgun (WGS) entry which is preliminary data.</text>
</comment>
<protein>
    <submittedName>
        <fullName evidence="1">Uncharacterized protein</fullName>
    </submittedName>
</protein>
<dbReference type="Proteomes" id="UP001150603">
    <property type="component" value="Unassembled WGS sequence"/>
</dbReference>
<sequence>MSGVNVPKLRVKPKKIKGISPCAVEMSSLVTCWASTSIDDARCAEVAKNLISCMQKAKAPGKARSTVNFHLARLGKQVLGK</sequence>
<evidence type="ECO:0000313" key="2">
    <source>
        <dbReference type="Proteomes" id="UP001150603"/>
    </source>
</evidence>
<accession>A0ACC1JFR5</accession>
<gene>
    <name evidence="1" type="ORF">FBU59_000913</name>
</gene>
<dbReference type="EMBL" id="JANBPW010000322">
    <property type="protein sequence ID" value="KAJ1949950.1"/>
    <property type="molecule type" value="Genomic_DNA"/>
</dbReference>
<reference evidence="1" key="1">
    <citation type="submission" date="2022-07" db="EMBL/GenBank/DDBJ databases">
        <title>Phylogenomic reconstructions and comparative analyses of Kickxellomycotina fungi.</title>
        <authorList>
            <person name="Reynolds N.K."/>
            <person name="Stajich J.E."/>
            <person name="Barry K."/>
            <person name="Grigoriev I.V."/>
            <person name="Crous P."/>
            <person name="Smith M.E."/>
        </authorList>
    </citation>
    <scope>NUCLEOTIDE SEQUENCE</scope>
    <source>
        <strain evidence="1">NRRL 5244</strain>
    </source>
</reference>
<name>A0ACC1JFR5_9FUNG</name>